<evidence type="ECO:0000313" key="1">
    <source>
        <dbReference type="EMBL" id="SUH10799.1"/>
    </source>
</evidence>
<gene>
    <name evidence="1" type="ORF">NCTC8256_04818</name>
</gene>
<accession>A0A379VW58</accession>
<evidence type="ECO:0000313" key="2">
    <source>
        <dbReference type="Proteomes" id="UP000254346"/>
    </source>
</evidence>
<proteinExistence type="predicted"/>
<organism evidence="1 2">
    <name type="scientific">Salmonella enterica I</name>
    <dbReference type="NCBI Taxonomy" id="59201"/>
    <lineage>
        <taxon>Bacteria</taxon>
        <taxon>Pseudomonadati</taxon>
        <taxon>Pseudomonadota</taxon>
        <taxon>Gammaproteobacteria</taxon>
        <taxon>Enterobacterales</taxon>
        <taxon>Enterobacteriaceae</taxon>
        <taxon>Salmonella</taxon>
    </lineage>
</organism>
<dbReference type="AlphaFoldDB" id="A0A379VW58"/>
<dbReference type="Proteomes" id="UP000254346">
    <property type="component" value="Unassembled WGS sequence"/>
</dbReference>
<sequence>MTLNGSGALGLGDGRYLGGNWAAIWNQSEHYSNSQTWFDNLFVRQDLGNQYYLQAGRMDQRNLSSATGGDFGFSLLPLSRFDGLRTGTTQAYV</sequence>
<dbReference type="EMBL" id="UGXR01000001">
    <property type="protein sequence ID" value="SUH10799.1"/>
    <property type="molecule type" value="Genomic_DNA"/>
</dbReference>
<name>A0A379VW58_SALET</name>
<protein>
    <submittedName>
        <fullName evidence="1">Fimbrial outer membrane usher protein TcfC</fullName>
    </submittedName>
</protein>
<reference evidence="1 2" key="1">
    <citation type="submission" date="2018-06" db="EMBL/GenBank/DDBJ databases">
        <authorList>
            <consortium name="Pathogen Informatics"/>
            <person name="Doyle S."/>
        </authorList>
    </citation>
    <scope>NUCLEOTIDE SEQUENCE [LARGE SCALE GENOMIC DNA]</scope>
    <source>
        <strain evidence="1 2">NCTC8256</strain>
    </source>
</reference>